<dbReference type="Proteomes" id="UP000075374">
    <property type="component" value="Unassembled WGS sequence"/>
</dbReference>
<sequence length="131" mass="15031">MSVNVLSQGGQINTSTISSNENFINKSEVINQQIDLPITENQKSSKDMNHGNEKNIKEDHIKRAVDKLNKFLQGEETHIEYERHDKLKNEFIIKIINNDTKEVIKEIPPKKILDMVAEMYKIAGIIVDEKA</sequence>
<dbReference type="PANTHER" id="PTHR37166:SF1">
    <property type="entry name" value="PROTEIN FLAG"/>
    <property type="match status" value="1"/>
</dbReference>
<evidence type="ECO:0000313" key="3">
    <source>
        <dbReference type="Proteomes" id="UP000075374"/>
    </source>
</evidence>
<gene>
    <name evidence="2" type="ORF">CLCOL_00110</name>
</gene>
<comment type="caution">
    <text evidence="2">The sequence shown here is derived from an EMBL/GenBank/DDBJ whole genome shotgun (WGS) entry which is preliminary data.</text>
</comment>
<feature type="region of interest" description="Disordered" evidence="1">
    <location>
        <begin position="35"/>
        <end position="57"/>
    </location>
</feature>
<keyword evidence="2" id="KW-0969">Cilium</keyword>
<evidence type="ECO:0000313" key="2">
    <source>
        <dbReference type="EMBL" id="KYH30073.1"/>
    </source>
</evidence>
<dbReference type="STRING" id="1121305.CLCOL_00110"/>
<keyword evidence="2" id="KW-0966">Cell projection</keyword>
<keyword evidence="2" id="KW-0282">Flagellum</keyword>
<organism evidence="2 3">
    <name type="scientific">Clostridium colicanis DSM 13634</name>
    <dbReference type="NCBI Taxonomy" id="1121305"/>
    <lineage>
        <taxon>Bacteria</taxon>
        <taxon>Bacillati</taxon>
        <taxon>Bacillota</taxon>
        <taxon>Clostridia</taxon>
        <taxon>Eubacteriales</taxon>
        <taxon>Clostridiaceae</taxon>
        <taxon>Clostridium</taxon>
    </lineage>
</organism>
<dbReference type="RefSeq" id="WP_061856973.1">
    <property type="nucleotide sequence ID" value="NZ_LTBB01000001.1"/>
</dbReference>
<dbReference type="InterPro" id="IPR035924">
    <property type="entry name" value="FlaG-like_sf"/>
</dbReference>
<dbReference type="EMBL" id="LTBB01000001">
    <property type="protein sequence ID" value="KYH30073.1"/>
    <property type="molecule type" value="Genomic_DNA"/>
</dbReference>
<dbReference type="PANTHER" id="PTHR37166">
    <property type="entry name" value="PROTEIN FLAG"/>
    <property type="match status" value="1"/>
</dbReference>
<dbReference type="InterPro" id="IPR005186">
    <property type="entry name" value="FlaG"/>
</dbReference>
<feature type="compositionally biased region" description="Basic and acidic residues" evidence="1">
    <location>
        <begin position="43"/>
        <end position="57"/>
    </location>
</feature>
<dbReference type="Gene3D" id="3.30.160.170">
    <property type="entry name" value="FlaG-like"/>
    <property type="match status" value="1"/>
</dbReference>
<reference evidence="2 3" key="1">
    <citation type="submission" date="2016-02" db="EMBL/GenBank/DDBJ databases">
        <title>Genome sequence of Clostridium colicanis DSM 13634.</title>
        <authorList>
            <person name="Poehlein A."/>
            <person name="Daniel R."/>
        </authorList>
    </citation>
    <scope>NUCLEOTIDE SEQUENCE [LARGE SCALE GENOMIC DNA]</scope>
    <source>
        <strain evidence="2 3">DSM 13634</strain>
    </source>
</reference>
<protein>
    <submittedName>
        <fullName evidence="2">Flagellar protein FlaG</fullName>
    </submittedName>
</protein>
<keyword evidence="3" id="KW-1185">Reference proteome</keyword>
<dbReference type="Pfam" id="PF03646">
    <property type="entry name" value="FlaG"/>
    <property type="match status" value="1"/>
</dbReference>
<dbReference type="PATRIC" id="fig|1121305.3.peg.11"/>
<proteinExistence type="predicted"/>
<evidence type="ECO:0000256" key="1">
    <source>
        <dbReference type="SAM" id="MobiDB-lite"/>
    </source>
</evidence>
<accession>A0A151AR65</accession>
<dbReference type="AlphaFoldDB" id="A0A151AR65"/>
<dbReference type="SUPFAM" id="SSF160214">
    <property type="entry name" value="FlaG-like"/>
    <property type="match status" value="1"/>
</dbReference>
<name>A0A151AR65_9CLOT</name>